<dbReference type="InterPro" id="IPR054219">
    <property type="entry name" value="DUF6939"/>
</dbReference>
<sequence length="79" mass="8844">MLGLEEARRKIYIPAYEWMLDNCIAPAIIDGFVDNAFRGVPQLFYDREDNGSIGKDAPLAHAKVLVDYINRKIDACSGV</sequence>
<organism evidence="1 2">
    <name type="scientific">Rhodopirellula islandica</name>
    <dbReference type="NCBI Taxonomy" id="595434"/>
    <lineage>
        <taxon>Bacteria</taxon>
        <taxon>Pseudomonadati</taxon>
        <taxon>Planctomycetota</taxon>
        <taxon>Planctomycetia</taxon>
        <taxon>Pirellulales</taxon>
        <taxon>Pirellulaceae</taxon>
        <taxon>Rhodopirellula</taxon>
    </lineage>
</organism>
<dbReference type="AlphaFoldDB" id="A0A0J1B9U7"/>
<evidence type="ECO:0000313" key="2">
    <source>
        <dbReference type="Proteomes" id="UP000036367"/>
    </source>
</evidence>
<accession>A0A0J1B9U7</accession>
<protein>
    <submittedName>
        <fullName evidence="1">Uncharacterized protein</fullName>
    </submittedName>
</protein>
<evidence type="ECO:0000313" key="1">
    <source>
        <dbReference type="EMBL" id="KLU03497.1"/>
    </source>
</evidence>
<proteinExistence type="predicted"/>
<dbReference type="Proteomes" id="UP000036367">
    <property type="component" value="Unassembled WGS sequence"/>
</dbReference>
<dbReference type="Pfam" id="PF22075">
    <property type="entry name" value="DUF6939"/>
    <property type="match status" value="1"/>
</dbReference>
<keyword evidence="2" id="KW-1185">Reference proteome</keyword>
<comment type="caution">
    <text evidence="1">The sequence shown here is derived from an EMBL/GenBank/DDBJ whole genome shotgun (WGS) entry which is preliminary data.</text>
</comment>
<gene>
    <name evidence="1" type="ORF">RISK_004501</name>
</gene>
<reference evidence="1" key="1">
    <citation type="submission" date="2015-05" db="EMBL/GenBank/DDBJ databases">
        <title>Permanent draft genome of Rhodopirellula islandicus K833.</title>
        <authorList>
            <person name="Kizina J."/>
            <person name="Richter M."/>
            <person name="Glockner F.O."/>
            <person name="Harder J."/>
        </authorList>
    </citation>
    <scope>NUCLEOTIDE SEQUENCE [LARGE SCALE GENOMIC DNA]</scope>
    <source>
        <strain evidence="1">K833</strain>
    </source>
</reference>
<dbReference type="PATRIC" id="fig|595434.4.peg.4273"/>
<dbReference type="EMBL" id="LECT01000037">
    <property type="protein sequence ID" value="KLU03497.1"/>
    <property type="molecule type" value="Genomic_DNA"/>
</dbReference>
<name>A0A0J1B9U7_RHOIS</name>